<evidence type="ECO:0000256" key="2">
    <source>
        <dbReference type="ARBA" id="ARBA00022649"/>
    </source>
</evidence>
<evidence type="ECO:0000313" key="11">
    <source>
        <dbReference type="EMBL" id="OYX58548.1"/>
    </source>
</evidence>
<dbReference type="GO" id="GO:0005524">
    <property type="term" value="F:ATP binding"/>
    <property type="evidence" value="ECO:0007669"/>
    <property type="project" value="UniProtKB-KW"/>
</dbReference>
<organism evidence="11 12">
    <name type="scientific">Brevundimonas subvibrioides</name>
    <dbReference type="NCBI Taxonomy" id="74313"/>
    <lineage>
        <taxon>Bacteria</taxon>
        <taxon>Pseudomonadati</taxon>
        <taxon>Pseudomonadota</taxon>
        <taxon>Alphaproteobacteria</taxon>
        <taxon>Caulobacterales</taxon>
        <taxon>Caulobacteraceae</taxon>
        <taxon>Brevundimonas</taxon>
    </lineage>
</organism>
<dbReference type="InterPro" id="IPR002934">
    <property type="entry name" value="Polymerase_NTP_transf_dom"/>
</dbReference>
<sequence>MESREAIAILKGHRAELQRRGVAHAAVFGSTARKQNRPDSDLDLLVDIDPAAELGVYQYVALTRFISGLFPVVVDVANRATLQPHVRPSAERDAIYAF</sequence>
<dbReference type="GO" id="GO:0016779">
    <property type="term" value="F:nucleotidyltransferase activity"/>
    <property type="evidence" value="ECO:0007669"/>
    <property type="project" value="UniProtKB-KW"/>
</dbReference>
<evidence type="ECO:0000256" key="4">
    <source>
        <dbReference type="ARBA" id="ARBA00022695"/>
    </source>
</evidence>
<protein>
    <submittedName>
        <fullName evidence="11">Nucleotidyltransferase</fullName>
    </submittedName>
</protein>
<gene>
    <name evidence="11" type="ORF">B7Y86_02350</name>
</gene>
<dbReference type="CDD" id="cd05403">
    <property type="entry name" value="NT_KNTase_like"/>
    <property type="match status" value="1"/>
</dbReference>
<evidence type="ECO:0000256" key="5">
    <source>
        <dbReference type="ARBA" id="ARBA00022723"/>
    </source>
</evidence>
<dbReference type="EMBL" id="NCEQ01000002">
    <property type="protein sequence ID" value="OYX58548.1"/>
    <property type="molecule type" value="Genomic_DNA"/>
</dbReference>
<keyword evidence="8" id="KW-0460">Magnesium</keyword>
<dbReference type="PANTHER" id="PTHR33571">
    <property type="entry name" value="SSL8005 PROTEIN"/>
    <property type="match status" value="1"/>
</dbReference>
<keyword evidence="5" id="KW-0479">Metal-binding</keyword>
<name>A0A258HQD8_9CAUL</name>
<dbReference type="AlphaFoldDB" id="A0A258HQD8"/>
<feature type="domain" description="Polymerase nucleotidyl transferase" evidence="10">
    <location>
        <begin position="11"/>
        <end position="96"/>
    </location>
</feature>
<dbReference type="GO" id="GO:0046872">
    <property type="term" value="F:metal ion binding"/>
    <property type="evidence" value="ECO:0007669"/>
    <property type="project" value="UniProtKB-KW"/>
</dbReference>
<dbReference type="Gene3D" id="3.30.460.10">
    <property type="entry name" value="Beta Polymerase, domain 2"/>
    <property type="match status" value="1"/>
</dbReference>
<accession>A0A258HQD8</accession>
<keyword evidence="3 11" id="KW-0808">Transferase</keyword>
<comment type="similarity">
    <text evidence="9">Belongs to the MntA antitoxin family.</text>
</comment>
<keyword evidence="2" id="KW-1277">Toxin-antitoxin system</keyword>
<evidence type="ECO:0000256" key="8">
    <source>
        <dbReference type="ARBA" id="ARBA00022842"/>
    </source>
</evidence>
<dbReference type="InterPro" id="IPR043519">
    <property type="entry name" value="NT_sf"/>
</dbReference>
<reference evidence="11 12" key="1">
    <citation type="submission" date="2017-03" db="EMBL/GenBank/DDBJ databases">
        <title>Lifting the veil on microbial sulfur biogeochemistry in mining wastewaters.</title>
        <authorList>
            <person name="Kantor R.S."/>
            <person name="Colenbrander Nelson T."/>
            <person name="Marshall S."/>
            <person name="Bennett D."/>
            <person name="Apte S."/>
            <person name="Camacho D."/>
            <person name="Thomas B.C."/>
            <person name="Warren L.A."/>
            <person name="Banfield J.F."/>
        </authorList>
    </citation>
    <scope>NUCLEOTIDE SEQUENCE [LARGE SCALE GENOMIC DNA]</scope>
    <source>
        <strain evidence="11">32-68-21</strain>
    </source>
</reference>
<evidence type="ECO:0000256" key="9">
    <source>
        <dbReference type="ARBA" id="ARBA00038276"/>
    </source>
</evidence>
<keyword evidence="7" id="KW-0067">ATP-binding</keyword>
<evidence type="ECO:0000313" key="12">
    <source>
        <dbReference type="Proteomes" id="UP000216147"/>
    </source>
</evidence>
<dbReference type="Proteomes" id="UP000216147">
    <property type="component" value="Unassembled WGS sequence"/>
</dbReference>
<dbReference type="SUPFAM" id="SSF81301">
    <property type="entry name" value="Nucleotidyltransferase"/>
    <property type="match status" value="1"/>
</dbReference>
<keyword evidence="6" id="KW-0547">Nucleotide-binding</keyword>
<dbReference type="InterPro" id="IPR052038">
    <property type="entry name" value="Type-VII_TA_antitoxin"/>
</dbReference>
<evidence type="ECO:0000256" key="3">
    <source>
        <dbReference type="ARBA" id="ARBA00022679"/>
    </source>
</evidence>
<comment type="caution">
    <text evidence="11">The sequence shown here is derived from an EMBL/GenBank/DDBJ whole genome shotgun (WGS) entry which is preliminary data.</text>
</comment>
<evidence type="ECO:0000256" key="7">
    <source>
        <dbReference type="ARBA" id="ARBA00022840"/>
    </source>
</evidence>
<evidence type="ECO:0000259" key="10">
    <source>
        <dbReference type="Pfam" id="PF01909"/>
    </source>
</evidence>
<dbReference type="PANTHER" id="PTHR33571:SF12">
    <property type="entry name" value="BSL3053 PROTEIN"/>
    <property type="match status" value="1"/>
</dbReference>
<evidence type="ECO:0000256" key="6">
    <source>
        <dbReference type="ARBA" id="ARBA00022741"/>
    </source>
</evidence>
<proteinExistence type="inferred from homology"/>
<dbReference type="Pfam" id="PF01909">
    <property type="entry name" value="NTP_transf_2"/>
    <property type="match status" value="1"/>
</dbReference>
<evidence type="ECO:0000256" key="1">
    <source>
        <dbReference type="ARBA" id="ARBA00001946"/>
    </source>
</evidence>
<comment type="cofactor">
    <cofactor evidence="1">
        <name>Mg(2+)</name>
        <dbReference type="ChEBI" id="CHEBI:18420"/>
    </cofactor>
</comment>
<keyword evidence="4" id="KW-0548">Nucleotidyltransferase</keyword>